<dbReference type="RefSeq" id="WP_146684337.1">
    <property type="nucleotide sequence ID" value="NZ_CP019646.1"/>
</dbReference>
<feature type="chain" id="PRO_5012614191" description="PEP-CTERM protein-sorting domain-containing protein" evidence="1">
    <location>
        <begin position="25"/>
        <end position="237"/>
    </location>
</feature>
<reference evidence="3" key="1">
    <citation type="submission" date="2017-02" db="EMBL/GenBank/DDBJ databases">
        <title>Comparative genomics and description of representatives of a novel lineage of planctomycetes thriving in anoxic sediments.</title>
        <authorList>
            <person name="Spring S."/>
            <person name="Bunk B."/>
            <person name="Sproer C."/>
        </authorList>
    </citation>
    <scope>NUCLEOTIDE SEQUENCE [LARGE SCALE GENOMIC DNA]</scope>
    <source>
        <strain evidence="3">SM-Chi-D1</strain>
    </source>
</reference>
<dbReference type="AlphaFoldDB" id="A0A1Q2MHD9"/>
<dbReference type="Proteomes" id="UP000188181">
    <property type="component" value="Chromosome"/>
</dbReference>
<accession>A0A1Q2MHD9</accession>
<evidence type="ECO:0000313" key="3">
    <source>
        <dbReference type="Proteomes" id="UP000188181"/>
    </source>
</evidence>
<evidence type="ECO:0000313" key="2">
    <source>
        <dbReference type="EMBL" id="AQQ72111.1"/>
    </source>
</evidence>
<evidence type="ECO:0000256" key="1">
    <source>
        <dbReference type="SAM" id="SignalP"/>
    </source>
</evidence>
<feature type="signal peptide" evidence="1">
    <location>
        <begin position="1"/>
        <end position="24"/>
    </location>
</feature>
<protein>
    <recommendedName>
        <fullName evidence="4">PEP-CTERM protein-sorting domain-containing protein</fullName>
    </recommendedName>
</protein>
<gene>
    <name evidence="2" type="ORF">SMSP2_02491</name>
</gene>
<sequence>MREKKRFFYAALIVSLLFTTFSNARFDNGRLYHHEGTVEYGVVPYGIPVTGLAVGATYTGTDLASLEDDIGYIRIAFLSRPSSLRIMYFENVDINTTYIHEFKQQETISDTSTIKLNTVGDDYTKWTEFELSTEFAVSEQATSITIMYELYFDEGDYWVQCIDTDMTITPRPDNRNPGGDVMYYNTGGIIPGWTTLYEATSPNDTHSANWCIEVVAVPEPATAVILVFGGLYCLRKR</sequence>
<keyword evidence="1" id="KW-0732">Signal</keyword>
<dbReference type="KEGG" id="pbas:SMSP2_02491"/>
<keyword evidence="3" id="KW-1185">Reference proteome</keyword>
<name>A0A1Q2MHD9_9BACT</name>
<evidence type="ECO:0008006" key="4">
    <source>
        <dbReference type="Google" id="ProtNLM"/>
    </source>
</evidence>
<proteinExistence type="predicted"/>
<dbReference type="STRING" id="1851148.SMSP2_02491"/>
<organism evidence="2 3">
    <name type="scientific">Limihaloglobus sulfuriphilus</name>
    <dbReference type="NCBI Taxonomy" id="1851148"/>
    <lineage>
        <taxon>Bacteria</taxon>
        <taxon>Pseudomonadati</taxon>
        <taxon>Planctomycetota</taxon>
        <taxon>Phycisphaerae</taxon>
        <taxon>Sedimentisphaerales</taxon>
        <taxon>Sedimentisphaeraceae</taxon>
        <taxon>Limihaloglobus</taxon>
    </lineage>
</organism>
<dbReference type="EMBL" id="CP019646">
    <property type="protein sequence ID" value="AQQ72111.1"/>
    <property type="molecule type" value="Genomic_DNA"/>
</dbReference>